<organism evidence="2 3">
    <name type="scientific">Gemmata massiliana</name>
    <dbReference type="NCBI Taxonomy" id="1210884"/>
    <lineage>
        <taxon>Bacteria</taxon>
        <taxon>Pseudomonadati</taxon>
        <taxon>Planctomycetota</taxon>
        <taxon>Planctomycetia</taxon>
        <taxon>Gemmatales</taxon>
        <taxon>Gemmataceae</taxon>
        <taxon>Gemmata</taxon>
    </lineage>
</organism>
<dbReference type="Proteomes" id="UP000464178">
    <property type="component" value="Chromosome"/>
</dbReference>
<name>A0A6P2D4Z4_9BACT</name>
<keyword evidence="3" id="KW-1185">Reference proteome</keyword>
<dbReference type="EMBL" id="LR593886">
    <property type="protein sequence ID" value="VTR95154.1"/>
    <property type="molecule type" value="Genomic_DNA"/>
</dbReference>
<dbReference type="KEGG" id="gms:SOIL9_25600"/>
<feature type="compositionally biased region" description="Basic and acidic residues" evidence="1">
    <location>
        <begin position="186"/>
        <end position="196"/>
    </location>
</feature>
<proteinExistence type="predicted"/>
<reference evidence="2 3" key="1">
    <citation type="submission" date="2019-05" db="EMBL/GenBank/DDBJ databases">
        <authorList>
            <consortium name="Science for Life Laboratories"/>
        </authorList>
    </citation>
    <scope>NUCLEOTIDE SEQUENCE [LARGE SCALE GENOMIC DNA]</scope>
    <source>
        <strain evidence="2">Soil9</strain>
    </source>
</reference>
<evidence type="ECO:0000313" key="3">
    <source>
        <dbReference type="Proteomes" id="UP000464178"/>
    </source>
</evidence>
<dbReference type="AlphaFoldDB" id="A0A6P2D4Z4"/>
<accession>A0A6P2D4Z4</accession>
<sequence length="202" mass="21601">MPLSRPTTPTTGGRSLSKFPWPRCLLARRRGGSSGSGWRMPFFPRVLEHFIGLGCRTGHRTHVLRGLQSQALKSVPECEPVLAITSEFASQLCGWCALADAPQDQHQLDGRAVRLLERGARVRVKHGPAVAAPVVEHGRAMAVVNGQRIAGTRGNAIPRGAAWRPGTGSTRRGPSTPGSGSPSLDTPRKKGARPERITAPTT</sequence>
<evidence type="ECO:0000256" key="1">
    <source>
        <dbReference type="SAM" id="MobiDB-lite"/>
    </source>
</evidence>
<protein>
    <submittedName>
        <fullName evidence="2">Uncharacterized protein</fullName>
    </submittedName>
</protein>
<gene>
    <name evidence="2" type="ORF">SOIL9_25600</name>
</gene>
<evidence type="ECO:0000313" key="2">
    <source>
        <dbReference type="EMBL" id="VTR95154.1"/>
    </source>
</evidence>
<feature type="region of interest" description="Disordered" evidence="1">
    <location>
        <begin position="152"/>
        <end position="202"/>
    </location>
</feature>
<feature type="compositionally biased region" description="Low complexity" evidence="1">
    <location>
        <begin position="164"/>
        <end position="183"/>
    </location>
</feature>